<dbReference type="InterPro" id="IPR027593">
    <property type="entry name" value="Aro_clust"/>
</dbReference>
<accession>A0A2Z4NC88</accession>
<dbReference type="PROSITE" id="PS51257">
    <property type="entry name" value="PROKAR_LIPOPROTEIN"/>
    <property type="match status" value="1"/>
</dbReference>
<proteinExistence type="predicted"/>
<protein>
    <recommendedName>
        <fullName evidence="4">Lipoprotein</fullName>
    </recommendedName>
</protein>
<evidence type="ECO:0008006" key="4">
    <source>
        <dbReference type="Google" id="ProtNLM"/>
    </source>
</evidence>
<gene>
    <name evidence="2" type="ORF">DP065_00025</name>
</gene>
<dbReference type="RefSeq" id="WP_033178686.1">
    <property type="nucleotide sequence ID" value="NZ_CP030140.1"/>
</dbReference>
<dbReference type="Proteomes" id="UP000250218">
    <property type="component" value="Chromosome"/>
</dbReference>
<dbReference type="NCBIfam" id="TIGR04313">
    <property type="entry name" value="aro_clust_Mycop"/>
    <property type="match status" value="1"/>
</dbReference>
<keyword evidence="1" id="KW-0732">Signal</keyword>
<name>A0A2Z4NC88_9BACT</name>
<evidence type="ECO:0000313" key="2">
    <source>
        <dbReference type="EMBL" id="AWX69161.1"/>
    </source>
</evidence>
<keyword evidence="3" id="KW-1185">Reference proteome</keyword>
<dbReference type="EMBL" id="CP030140">
    <property type="protein sequence ID" value="AWX69161.1"/>
    <property type="molecule type" value="Genomic_DNA"/>
</dbReference>
<reference evidence="3" key="1">
    <citation type="submission" date="2018-06" db="EMBL/GenBank/DDBJ databases">
        <title>Complete genome sequences of Mycoplasma anatis, M. anseris and M. cloacale type strains.</title>
        <authorList>
            <person name="Grozner D."/>
            <person name="Forro B."/>
            <person name="Sulyok K.M."/>
            <person name="Marton S."/>
            <person name="Kreizinger Z."/>
            <person name="Banyai K."/>
            <person name="Gyuranecz M."/>
        </authorList>
    </citation>
    <scope>NUCLEOTIDE SEQUENCE [LARGE SCALE GENOMIC DNA]</scope>
    <source>
        <strain evidence="3">ATCC 49234</strain>
    </source>
</reference>
<feature type="signal peptide" evidence="1">
    <location>
        <begin position="1"/>
        <end position="21"/>
    </location>
</feature>
<dbReference type="AlphaFoldDB" id="A0A2Z4NC88"/>
<feature type="chain" id="PRO_5016262327" description="Lipoprotein" evidence="1">
    <location>
        <begin position="22"/>
        <end position="386"/>
    </location>
</feature>
<sequence length="386" mass="46128">MNKKKWLWMPLLSINALPLIAISCNQSKNINETRNIELTSIINTKNQEDLNWKNFLKNKHIQVLLDLAYDSNQEKQDYINSQKQLGNKYIQDLKKWLYFGNPIVSIFKDDGDYDTKPYVMKKGQEEVLQTLLEQNWLTFLYHLKDFVFIFAPVFDQFMSNVNNTILDAHEKNLKLGAFYLPETNNIIDFTIQKYADDEDELQYEVYLLTEQGFILNITIRRNKKILKELISDFNYHLEDLKYYQENVFNEFPELSAKSKASINEAETKKALYMNDFDQMYTLFKWINNEINDLKYEYNKMKYPEETTNKPEISITEYKKVEISTLPYIWTFDKLYKAENKLNFFDIKQFVETSKSFKNKPNNRSDEVLFKEKYGGDLLKYGLIHLK</sequence>
<dbReference type="KEGG" id="mane:DP065_00025"/>
<organism evidence="2 3">
    <name type="scientific">[Mycoplasma] anseris</name>
    <dbReference type="NCBI Taxonomy" id="92400"/>
    <lineage>
        <taxon>Bacteria</taxon>
        <taxon>Bacillati</taxon>
        <taxon>Mycoplasmatota</taxon>
        <taxon>Mycoplasmoidales</taxon>
        <taxon>Metamycoplasmataceae</taxon>
        <taxon>Metamycoplasma</taxon>
    </lineage>
</organism>
<evidence type="ECO:0000256" key="1">
    <source>
        <dbReference type="SAM" id="SignalP"/>
    </source>
</evidence>
<evidence type="ECO:0000313" key="3">
    <source>
        <dbReference type="Proteomes" id="UP000250218"/>
    </source>
</evidence>